<gene>
    <name evidence="7" type="ORF">E3U55_02225</name>
</gene>
<dbReference type="GO" id="GO:0009099">
    <property type="term" value="P:L-valine biosynthetic process"/>
    <property type="evidence" value="ECO:0007669"/>
    <property type="project" value="TreeGrafter"/>
</dbReference>
<dbReference type="SUPFAM" id="SSF52467">
    <property type="entry name" value="DHS-like NAD/FAD-binding domain"/>
    <property type="match status" value="1"/>
</dbReference>
<dbReference type="OrthoDB" id="4494979at2"/>
<keyword evidence="8" id="KW-1185">Reference proteome</keyword>
<evidence type="ECO:0000259" key="4">
    <source>
        <dbReference type="Pfam" id="PF00205"/>
    </source>
</evidence>
<dbReference type="InterPro" id="IPR045229">
    <property type="entry name" value="TPP_enz"/>
</dbReference>
<dbReference type="GO" id="GO:0003984">
    <property type="term" value="F:acetolactate synthase activity"/>
    <property type="evidence" value="ECO:0007669"/>
    <property type="project" value="TreeGrafter"/>
</dbReference>
<dbReference type="SUPFAM" id="SSF52518">
    <property type="entry name" value="Thiamin diphosphate-binding fold (THDP-binding)"/>
    <property type="match status" value="2"/>
</dbReference>
<evidence type="ECO:0000259" key="6">
    <source>
        <dbReference type="Pfam" id="PF02776"/>
    </source>
</evidence>
<dbReference type="Gene3D" id="3.40.50.970">
    <property type="match status" value="2"/>
</dbReference>
<evidence type="ECO:0000313" key="8">
    <source>
        <dbReference type="Proteomes" id="UP000297975"/>
    </source>
</evidence>
<dbReference type="InterPro" id="IPR011766">
    <property type="entry name" value="TPP_enzyme_TPP-bd"/>
</dbReference>
<evidence type="ECO:0000256" key="3">
    <source>
        <dbReference type="RuleBase" id="RU362132"/>
    </source>
</evidence>
<dbReference type="Pfam" id="PF00205">
    <property type="entry name" value="TPP_enzyme_M"/>
    <property type="match status" value="1"/>
</dbReference>
<dbReference type="PANTHER" id="PTHR18968:SF120">
    <property type="entry name" value="ACETOLACTATE SYNTHASE LARGE SUBUNIT"/>
    <property type="match status" value="1"/>
</dbReference>
<reference evidence="7 8" key="1">
    <citation type="submission" date="2019-03" db="EMBL/GenBank/DDBJ databases">
        <authorList>
            <person name="He R.-H."/>
        </authorList>
    </citation>
    <scope>NUCLEOTIDE SEQUENCE [LARGE SCALE GENOMIC DNA]</scope>
    <source>
        <strain evidence="8">SH 714</strain>
    </source>
</reference>
<dbReference type="CDD" id="cd07035">
    <property type="entry name" value="TPP_PYR_POX_like"/>
    <property type="match status" value="1"/>
</dbReference>
<dbReference type="PANTHER" id="PTHR18968">
    <property type="entry name" value="THIAMINE PYROPHOSPHATE ENZYMES"/>
    <property type="match status" value="1"/>
</dbReference>
<evidence type="ECO:0000256" key="2">
    <source>
        <dbReference type="ARBA" id="ARBA00023052"/>
    </source>
</evidence>
<dbReference type="CDD" id="cd00568">
    <property type="entry name" value="TPP_enzymes"/>
    <property type="match status" value="1"/>
</dbReference>
<dbReference type="GO" id="GO:0000287">
    <property type="term" value="F:magnesium ion binding"/>
    <property type="evidence" value="ECO:0007669"/>
    <property type="project" value="InterPro"/>
</dbReference>
<dbReference type="EMBL" id="SOPW01000002">
    <property type="protein sequence ID" value="TFB24488.1"/>
    <property type="molecule type" value="Genomic_DNA"/>
</dbReference>
<feature type="domain" description="Thiamine pyrophosphate enzyme N-terminal TPP-binding" evidence="6">
    <location>
        <begin position="1"/>
        <end position="114"/>
    </location>
</feature>
<dbReference type="AlphaFoldDB" id="A0A4Y8IVZ7"/>
<dbReference type="InterPro" id="IPR029035">
    <property type="entry name" value="DHS-like_NAD/FAD-binding_dom"/>
</dbReference>
<dbReference type="NCBIfam" id="NF006052">
    <property type="entry name" value="PRK08199.1"/>
    <property type="match status" value="1"/>
</dbReference>
<dbReference type="InterPro" id="IPR029061">
    <property type="entry name" value="THDP-binding"/>
</dbReference>
<sequence length="544" mass="59870">MNAGKAVVEFMKREGTSKVFCVPGESYLPILDALYDESSIQLISNRHEGGAAFMAEGYAKASGKPGVVMATRGVGAANLSIGVHTAMQDSTPMIVLLGQVHSQFRGREGFQEVDLDQFFKPICKWAVEVQDAERIPELMQRAYRVAQSGRPGPVVLSFPEDVLREHQLMTFGHSYQPTRPKPSTDEIEMIKSCLSTAEKPIVIAGGGIKLSGAENAFEEFIDQYQIPVLSAFRRHDVLRNDHPSYVGHLGLGTHADIKDILKQADVVLAIGTRLSEVTTQDYSIISNEQKLIHIDISDDVIGKSFIPFLGVQSDAKVALEGLTSIDFQHTWSLWTKLCREVYEEVIFKPIQALDPINRHIIELLQKHLPGNSILTNDAGNFAGWLHSFYQFNDKNTYVGPTSGAMGYGVPAAVGAKLACPDKVVASLSGDGGFMMTMQEVETAVRYQIPVIHLVFNNEMYGTIRMHQEKHYPERVVGTNLGQVAFSEIAKHMGAQGCRVNDISSFESALLDALNHQGPTVIEIMTEPEHISVSSTIESLRQSRG</sequence>
<evidence type="ECO:0000313" key="7">
    <source>
        <dbReference type="EMBL" id="TFB24488.1"/>
    </source>
</evidence>
<dbReference type="GO" id="GO:0030976">
    <property type="term" value="F:thiamine pyrophosphate binding"/>
    <property type="evidence" value="ECO:0007669"/>
    <property type="project" value="InterPro"/>
</dbReference>
<comment type="caution">
    <text evidence="7">The sequence shown here is derived from an EMBL/GenBank/DDBJ whole genome shotgun (WGS) entry which is preliminary data.</text>
</comment>
<dbReference type="Proteomes" id="UP000297975">
    <property type="component" value="Unassembled WGS sequence"/>
</dbReference>
<name>A0A4Y8IVZ7_9BACI</name>
<proteinExistence type="inferred from homology"/>
<keyword evidence="2 3" id="KW-0786">Thiamine pyrophosphate</keyword>
<feature type="domain" description="Thiamine pyrophosphate enzyme TPP-binding" evidence="5">
    <location>
        <begin position="377"/>
        <end position="523"/>
    </location>
</feature>
<protein>
    <submittedName>
        <fullName evidence="7">Acetolactate synthase</fullName>
    </submittedName>
</protein>
<accession>A0A4Y8IVZ7</accession>
<evidence type="ECO:0000256" key="1">
    <source>
        <dbReference type="ARBA" id="ARBA00007812"/>
    </source>
</evidence>
<dbReference type="Gene3D" id="3.40.50.1220">
    <property type="entry name" value="TPP-binding domain"/>
    <property type="match status" value="1"/>
</dbReference>
<dbReference type="Pfam" id="PF02775">
    <property type="entry name" value="TPP_enzyme_C"/>
    <property type="match status" value="1"/>
</dbReference>
<comment type="similarity">
    <text evidence="1 3">Belongs to the TPP enzyme family.</text>
</comment>
<dbReference type="FunFam" id="3.40.50.970:FF:000007">
    <property type="entry name" value="Acetolactate synthase"/>
    <property type="match status" value="1"/>
</dbReference>
<dbReference type="InterPro" id="IPR012001">
    <property type="entry name" value="Thiamin_PyroP_enz_TPP-bd_dom"/>
</dbReference>
<feature type="domain" description="Thiamine pyrophosphate enzyme central" evidence="4">
    <location>
        <begin position="190"/>
        <end position="322"/>
    </location>
</feature>
<organism evidence="7 8">
    <name type="scientific">Filobacillus milosensis</name>
    <dbReference type="NCBI Taxonomy" id="94137"/>
    <lineage>
        <taxon>Bacteria</taxon>
        <taxon>Bacillati</taxon>
        <taxon>Bacillota</taxon>
        <taxon>Bacilli</taxon>
        <taxon>Bacillales</taxon>
        <taxon>Bacillaceae</taxon>
        <taxon>Filobacillus</taxon>
    </lineage>
</organism>
<dbReference type="GO" id="GO:0009097">
    <property type="term" value="P:isoleucine biosynthetic process"/>
    <property type="evidence" value="ECO:0007669"/>
    <property type="project" value="TreeGrafter"/>
</dbReference>
<dbReference type="GO" id="GO:0050660">
    <property type="term" value="F:flavin adenine dinucleotide binding"/>
    <property type="evidence" value="ECO:0007669"/>
    <property type="project" value="TreeGrafter"/>
</dbReference>
<evidence type="ECO:0000259" key="5">
    <source>
        <dbReference type="Pfam" id="PF02775"/>
    </source>
</evidence>
<dbReference type="RefSeq" id="WP_134338847.1">
    <property type="nucleotide sequence ID" value="NZ_SOPW01000002.1"/>
</dbReference>
<dbReference type="Pfam" id="PF02776">
    <property type="entry name" value="TPP_enzyme_N"/>
    <property type="match status" value="1"/>
</dbReference>
<dbReference type="InterPro" id="IPR012000">
    <property type="entry name" value="Thiamin_PyroP_enz_cen_dom"/>
</dbReference>
<dbReference type="GO" id="GO:0005948">
    <property type="term" value="C:acetolactate synthase complex"/>
    <property type="evidence" value="ECO:0007669"/>
    <property type="project" value="TreeGrafter"/>
</dbReference>